<comment type="similarity">
    <text evidence="2">Belongs to the drug/metabolite transporter (DMT) superfamily. Plant drug/metabolite exporter (P-DME) (TC 2.A.7.4) family.</text>
</comment>
<reference evidence="13" key="2">
    <citation type="journal article" date="2022" name="Hortic Res">
        <title>The genome of Dioscorea zingiberensis sheds light on the biosynthesis, origin and evolution of the medicinally important diosgenin saponins.</title>
        <authorList>
            <person name="Li Y."/>
            <person name="Tan C."/>
            <person name="Li Z."/>
            <person name="Guo J."/>
            <person name="Li S."/>
            <person name="Chen X."/>
            <person name="Wang C."/>
            <person name="Dai X."/>
            <person name="Yang H."/>
            <person name="Song W."/>
            <person name="Hou L."/>
            <person name="Xu J."/>
            <person name="Tong Z."/>
            <person name="Xu A."/>
            <person name="Yuan X."/>
            <person name="Wang W."/>
            <person name="Yang Q."/>
            <person name="Chen L."/>
            <person name="Sun Z."/>
            <person name="Wang K."/>
            <person name="Pan B."/>
            <person name="Chen J."/>
            <person name="Bao Y."/>
            <person name="Liu F."/>
            <person name="Qi X."/>
            <person name="Gang D.R."/>
            <person name="Wen J."/>
            <person name="Li J."/>
        </authorList>
    </citation>
    <scope>NUCLEOTIDE SEQUENCE</scope>
    <source>
        <strain evidence="13">Dzin_1.0</strain>
    </source>
</reference>
<feature type="transmembrane region" description="Helical" evidence="10">
    <location>
        <begin position="195"/>
        <end position="219"/>
    </location>
</feature>
<dbReference type="PANTHER" id="PTHR31218">
    <property type="entry name" value="WAT1-RELATED PROTEIN"/>
    <property type="match status" value="1"/>
</dbReference>
<feature type="domain" description="Large ribosomal subunit protein uL6 alpha-beta" evidence="11">
    <location>
        <begin position="64"/>
        <end position="130"/>
    </location>
</feature>
<keyword evidence="9" id="KW-0687">Ribonucleoprotein</keyword>
<evidence type="ECO:0000313" key="13">
    <source>
        <dbReference type="EMBL" id="KAJ0968541.1"/>
    </source>
</evidence>
<dbReference type="InterPro" id="IPR030184">
    <property type="entry name" value="WAT1-related"/>
</dbReference>
<evidence type="ECO:0000256" key="2">
    <source>
        <dbReference type="ARBA" id="ARBA00007635"/>
    </source>
</evidence>
<evidence type="ECO:0000256" key="9">
    <source>
        <dbReference type="ARBA" id="ARBA00023274"/>
    </source>
</evidence>
<dbReference type="Pfam" id="PF00892">
    <property type="entry name" value="EamA"/>
    <property type="match status" value="2"/>
</dbReference>
<dbReference type="OrthoDB" id="1728340at2759"/>
<comment type="subcellular location">
    <subcellularLocation>
        <location evidence="1">Membrane</location>
        <topology evidence="1">Multi-pass membrane protein</topology>
    </subcellularLocation>
</comment>
<evidence type="ECO:0000256" key="3">
    <source>
        <dbReference type="ARBA" id="ARBA00022692"/>
    </source>
</evidence>
<organism evidence="13 14">
    <name type="scientific">Dioscorea zingiberensis</name>
    <dbReference type="NCBI Taxonomy" id="325984"/>
    <lineage>
        <taxon>Eukaryota</taxon>
        <taxon>Viridiplantae</taxon>
        <taxon>Streptophyta</taxon>
        <taxon>Embryophyta</taxon>
        <taxon>Tracheophyta</taxon>
        <taxon>Spermatophyta</taxon>
        <taxon>Magnoliopsida</taxon>
        <taxon>Liliopsida</taxon>
        <taxon>Dioscoreales</taxon>
        <taxon>Dioscoreaceae</taxon>
        <taxon>Dioscorea</taxon>
    </lineage>
</organism>
<feature type="transmembrane region" description="Helical" evidence="10">
    <location>
        <begin position="403"/>
        <end position="421"/>
    </location>
</feature>
<feature type="transmembrane region" description="Helical" evidence="10">
    <location>
        <begin position="281"/>
        <end position="300"/>
    </location>
</feature>
<feature type="transmembrane region" description="Helical" evidence="10">
    <location>
        <begin position="377"/>
        <end position="397"/>
    </location>
</feature>
<keyword evidence="4" id="KW-0699">rRNA-binding</keyword>
<evidence type="ECO:0000313" key="14">
    <source>
        <dbReference type="Proteomes" id="UP001085076"/>
    </source>
</evidence>
<evidence type="ECO:0000256" key="7">
    <source>
        <dbReference type="ARBA" id="ARBA00022989"/>
    </source>
</evidence>
<keyword evidence="6" id="KW-0689">Ribosomal protein</keyword>
<dbReference type="GO" id="GO:0005840">
    <property type="term" value="C:ribosome"/>
    <property type="evidence" value="ECO:0007669"/>
    <property type="project" value="UniProtKB-KW"/>
</dbReference>
<dbReference type="Gene3D" id="3.90.930.12">
    <property type="entry name" value="Ribosomal protein L6, alpha-beta domain"/>
    <property type="match status" value="1"/>
</dbReference>
<dbReference type="EMBL" id="JAGGNH010000007">
    <property type="protein sequence ID" value="KAJ0968541.1"/>
    <property type="molecule type" value="Genomic_DNA"/>
</dbReference>
<evidence type="ECO:0000256" key="1">
    <source>
        <dbReference type="ARBA" id="ARBA00004141"/>
    </source>
</evidence>
<dbReference type="SUPFAM" id="SSF56053">
    <property type="entry name" value="Ribosomal protein L6"/>
    <property type="match status" value="2"/>
</dbReference>
<evidence type="ECO:0000256" key="8">
    <source>
        <dbReference type="ARBA" id="ARBA00023136"/>
    </source>
</evidence>
<dbReference type="GO" id="GO:0022857">
    <property type="term" value="F:transmembrane transporter activity"/>
    <property type="evidence" value="ECO:0007669"/>
    <property type="project" value="InterPro"/>
</dbReference>
<evidence type="ECO:0000256" key="10">
    <source>
        <dbReference type="SAM" id="Phobius"/>
    </source>
</evidence>
<comment type="caution">
    <text evidence="13">The sequence shown here is derived from an EMBL/GenBank/DDBJ whole genome shotgun (WGS) entry which is preliminary data.</text>
</comment>
<dbReference type="GO" id="GO:1990904">
    <property type="term" value="C:ribonucleoprotein complex"/>
    <property type="evidence" value="ECO:0007669"/>
    <property type="project" value="UniProtKB-KW"/>
</dbReference>
<dbReference type="FunFam" id="3.90.930.12:FF:000008">
    <property type="entry name" value="50S ribosomal protein L6"/>
    <property type="match status" value="1"/>
</dbReference>
<feature type="domain" description="EamA" evidence="12">
    <location>
        <begin position="158"/>
        <end position="242"/>
    </location>
</feature>
<accession>A0A9D5C8K4</accession>
<feature type="transmembrane region" description="Helical" evidence="10">
    <location>
        <begin position="349"/>
        <end position="370"/>
    </location>
</feature>
<evidence type="ECO:0008006" key="15">
    <source>
        <dbReference type="Google" id="ProtNLM"/>
    </source>
</evidence>
<dbReference type="Pfam" id="PF00347">
    <property type="entry name" value="Ribosomal_L6"/>
    <property type="match status" value="1"/>
</dbReference>
<feature type="domain" description="EamA" evidence="12">
    <location>
        <begin position="283"/>
        <end position="421"/>
    </location>
</feature>
<name>A0A9D5C8K4_9LILI</name>
<evidence type="ECO:0000259" key="12">
    <source>
        <dbReference type="Pfam" id="PF00892"/>
    </source>
</evidence>
<dbReference type="AlphaFoldDB" id="A0A9D5C8K4"/>
<reference evidence="13" key="1">
    <citation type="submission" date="2021-03" db="EMBL/GenBank/DDBJ databases">
        <authorList>
            <person name="Li Z."/>
            <person name="Yang C."/>
        </authorList>
    </citation>
    <scope>NUCLEOTIDE SEQUENCE</scope>
    <source>
        <strain evidence="13">Dzin_1.0</strain>
        <tissue evidence="13">Leaf</tissue>
    </source>
</reference>
<dbReference type="GO" id="GO:0006412">
    <property type="term" value="P:translation"/>
    <property type="evidence" value="ECO:0007669"/>
    <property type="project" value="InterPro"/>
</dbReference>
<keyword evidence="3 10" id="KW-0812">Transmembrane</keyword>
<feature type="transmembrane region" description="Helical" evidence="10">
    <location>
        <begin position="170"/>
        <end position="189"/>
    </location>
</feature>
<dbReference type="InterPro" id="IPR002359">
    <property type="entry name" value="Ribosomal_uL6_CS2"/>
</dbReference>
<dbReference type="InterPro" id="IPR037185">
    <property type="entry name" value="EmrE-like"/>
</dbReference>
<evidence type="ECO:0000259" key="11">
    <source>
        <dbReference type="Pfam" id="PF00347"/>
    </source>
</evidence>
<evidence type="ECO:0000256" key="4">
    <source>
        <dbReference type="ARBA" id="ARBA00022730"/>
    </source>
</evidence>
<dbReference type="InterPro" id="IPR036789">
    <property type="entry name" value="Ribosomal_uL6-like_a/b-dom_sf"/>
</dbReference>
<keyword evidence="7 10" id="KW-1133">Transmembrane helix</keyword>
<dbReference type="InterPro" id="IPR000620">
    <property type="entry name" value="EamA_dom"/>
</dbReference>
<evidence type="ECO:0000256" key="6">
    <source>
        <dbReference type="ARBA" id="ARBA00022980"/>
    </source>
</evidence>
<evidence type="ECO:0000256" key="5">
    <source>
        <dbReference type="ARBA" id="ARBA00022884"/>
    </source>
</evidence>
<dbReference type="SUPFAM" id="SSF103481">
    <property type="entry name" value="Multidrug resistance efflux transporter EmrE"/>
    <property type="match status" value="2"/>
</dbReference>
<dbReference type="GO" id="GO:0016020">
    <property type="term" value="C:membrane"/>
    <property type="evidence" value="ECO:0007669"/>
    <property type="project" value="UniProtKB-SubCell"/>
</dbReference>
<keyword evidence="14" id="KW-1185">Reference proteome</keyword>
<sequence length="450" mass="49918">MKTIRSSQTMDIPEGVKVRVKAKLIEVEEPRGKLTRNFNHLNLDFELIDGGRKLKVDACNSSTIEIRNFLGEKKVRKVDMLEGVYISRSKKVKDELILDGNDVELVSRSAAPINQKCHVKNKDIRKFLDGIYVSEKVAGQVTPNLQADCHFGTCSPSLFQKTRPKMTAQIFVYLFFSSLFGASLTQYLFFLGMQYTSATFACAFLNTTPALTFLIALVFRLETLKLKSKTGMAKVLGTITCVNGTMLMTFYKGPTLNKTSHILVPSHHHQPTIHEHSSQKWTIGSLALIAGSFSWSSWFVVQTRLGNKYPALYSSTTLIFFLSFLQAATLCVATERGFSIWFFTNKYEIFVVIFAGLVGSGFGFLAMSWCVQKRGPVFTTAFSPLIQIIVAGVDFSILHGPLYLGSVLGSALVIAGLYFLLWGKSKEALCSPVKQTPEVSEGQAQGQTIV</sequence>
<feature type="transmembrane region" description="Helical" evidence="10">
    <location>
        <begin position="312"/>
        <end position="329"/>
    </location>
</feature>
<dbReference type="InterPro" id="IPR020040">
    <property type="entry name" value="Ribosomal_uL6_a/b-dom"/>
</dbReference>
<feature type="transmembrane region" description="Helical" evidence="10">
    <location>
        <begin position="231"/>
        <end position="251"/>
    </location>
</feature>
<dbReference type="GO" id="GO:0019843">
    <property type="term" value="F:rRNA binding"/>
    <property type="evidence" value="ECO:0007669"/>
    <property type="project" value="UniProtKB-KW"/>
</dbReference>
<gene>
    <name evidence="13" type="ORF">J5N97_025458</name>
</gene>
<protein>
    <recommendedName>
        <fullName evidence="15">WAT1-related protein</fullName>
    </recommendedName>
</protein>
<dbReference type="Proteomes" id="UP001085076">
    <property type="component" value="Miscellaneous, Linkage group lg07"/>
</dbReference>
<keyword evidence="8 10" id="KW-0472">Membrane</keyword>
<dbReference type="GO" id="GO:0003735">
    <property type="term" value="F:structural constituent of ribosome"/>
    <property type="evidence" value="ECO:0007669"/>
    <property type="project" value="InterPro"/>
</dbReference>
<keyword evidence="5" id="KW-0694">RNA-binding</keyword>
<proteinExistence type="inferred from homology"/>
<dbReference type="PROSITE" id="PS00700">
    <property type="entry name" value="RIBOSOMAL_L6_2"/>
    <property type="match status" value="1"/>
</dbReference>